<evidence type="ECO:0000313" key="1">
    <source>
        <dbReference type="EnsemblMetazoa" id="XP_031787490"/>
    </source>
</evidence>
<reference evidence="1" key="1">
    <citation type="submission" date="2021-01" db="UniProtKB">
        <authorList>
            <consortium name="EnsemblMetazoa"/>
        </authorList>
    </citation>
    <scope>IDENTIFICATION</scope>
</reference>
<dbReference type="EnsemblMetazoa" id="XM_031931630">
    <property type="protein sequence ID" value="XP_031787490"/>
    <property type="gene ID" value="LOC116417621"/>
</dbReference>
<keyword evidence="2" id="KW-1185">Reference proteome</keyword>
<protein>
    <submittedName>
        <fullName evidence="1">Uncharacterized protein</fullName>
    </submittedName>
</protein>
<dbReference type="RefSeq" id="XP_031787490.1">
    <property type="nucleotide sequence ID" value="XM_031931630.1"/>
</dbReference>
<dbReference type="Proteomes" id="UP000002358">
    <property type="component" value="Unassembled WGS sequence"/>
</dbReference>
<accession>A0A7M7QGY0</accession>
<proteinExistence type="predicted"/>
<dbReference type="AlphaFoldDB" id="A0A7M7QGY0"/>
<name>A0A7M7QGY0_NASVI</name>
<dbReference type="InParanoid" id="A0A7M7QGY0"/>
<organism evidence="1 2">
    <name type="scientific">Nasonia vitripennis</name>
    <name type="common">Parasitic wasp</name>
    <dbReference type="NCBI Taxonomy" id="7425"/>
    <lineage>
        <taxon>Eukaryota</taxon>
        <taxon>Metazoa</taxon>
        <taxon>Ecdysozoa</taxon>
        <taxon>Arthropoda</taxon>
        <taxon>Hexapoda</taxon>
        <taxon>Insecta</taxon>
        <taxon>Pterygota</taxon>
        <taxon>Neoptera</taxon>
        <taxon>Endopterygota</taxon>
        <taxon>Hymenoptera</taxon>
        <taxon>Apocrita</taxon>
        <taxon>Proctotrupomorpha</taxon>
        <taxon>Chalcidoidea</taxon>
        <taxon>Pteromalidae</taxon>
        <taxon>Pteromalinae</taxon>
        <taxon>Nasonia</taxon>
    </lineage>
</organism>
<dbReference type="GeneID" id="116417621"/>
<evidence type="ECO:0000313" key="2">
    <source>
        <dbReference type="Proteomes" id="UP000002358"/>
    </source>
</evidence>
<dbReference type="KEGG" id="nvi:116417621"/>
<sequence>MEARRIEDYRRCLEDLVIIKREQCNIRSKLHIVHTEKQNKIALSPHDNKRYLLHHSIDTLPWGHYRIIEEQMVQAAFQVEGEAEQDKREVEMEAEKGYEISNESGGVKIERGNEETNENSEARVGMTLYGNEGEQIRIEYDVMGELMHDWDPSLDAIHSERERRRDILQDAMEGAEIVVGNGLYQQTQHDGEHIRAIEANENNQPCEKRPRLT</sequence>